<reference evidence="1 2" key="1">
    <citation type="submission" date="2019-03" db="EMBL/GenBank/DDBJ databases">
        <title>Complete Genome Sequence of Allofrancisella frigidaquae Strain SYSU 10HL1970 Isolated from Water-Cooling Systems in China.</title>
        <authorList>
            <person name="Ohrman C."/>
            <person name="Uneklint I."/>
            <person name="Sjodin A."/>
        </authorList>
    </citation>
    <scope>NUCLEOTIDE SEQUENCE [LARGE SCALE GENOMIC DNA]</scope>
    <source>
        <strain evidence="1 2">SYSU 10HL1970</strain>
    </source>
</reference>
<organism evidence="1 2">
    <name type="scientific">Allofrancisella frigidaquae</name>
    <dbReference type="NCBI Taxonomy" id="1085644"/>
    <lineage>
        <taxon>Bacteria</taxon>
        <taxon>Pseudomonadati</taxon>
        <taxon>Pseudomonadota</taxon>
        <taxon>Gammaproteobacteria</taxon>
        <taxon>Thiotrichales</taxon>
        <taxon>Francisellaceae</taxon>
        <taxon>Allofrancisella</taxon>
    </lineage>
</organism>
<gene>
    <name evidence="1" type="ORF">E3E15_01725</name>
</gene>
<dbReference type="EMBL" id="CP038017">
    <property type="protein sequence ID" value="QIV94141.1"/>
    <property type="molecule type" value="Genomic_DNA"/>
</dbReference>
<protein>
    <submittedName>
        <fullName evidence="1">Uncharacterized protein</fullName>
    </submittedName>
</protein>
<keyword evidence="2" id="KW-1185">Reference proteome</keyword>
<dbReference type="KEGG" id="afri:E3E15_01725"/>
<sequence length="629" mass="74547">MSTAIPKYLEASIFSLQDDRSIDNDSEKKIIASDIKSFDICFDMYGFRGEITFQLPYNRSKEPLWDKLIEEDFFAIKLKYYQEIIKDNKYEIDEKFQWQIIGYTDTSERGHCQLVEKFEANSSYLEISVKFTDSIKAFFNNHYIQKIFFQRSYQQIFKDTLKDFSKIFELKLEGQLPPEIKESRPWLAVNCEKSCQWSFYKYMMNTFQYYHLQPYYVYNNEDNEEYKVKSLDEFKQDFDNKDAYKIDRFYIDNIYFNKNSSNLACYTINNSFWDKNKQSTNSKELKLEKTKDSPIKAQESYQYGNGKDFDAFVKKYEKNIELDSKNGKSYELYFKSHLAEINFLPMNIISLKDGNKDENKVIDEYQYPNFFITITHLKYVNLQVKNKNVYIENHNKSLGKDDNNLHKDYFQLKGDFSINIEAQNKKDISRYYPVFKKENPAIKSYGEIFGTDDDKKLDYFLGVESKDEIKESKVNDSLVKSFGMNTMSPLTVTSLYYLVSIPENLSPGTKEKQRKISVPFSFSNSYGFMPLKNKTPVRLNIFQEHSNIESVVWMPMTENKNFETTDKESKNTIFMGMDDKSYTKMEHLSYEEKDKSKFSIESKNNKIKTNLNFDAKSFNITISSTEKNK</sequence>
<dbReference type="Proteomes" id="UP000503320">
    <property type="component" value="Chromosome"/>
</dbReference>
<dbReference type="AlphaFoldDB" id="A0A6M3HVQ9"/>
<dbReference type="RefSeq" id="WP_172106357.1">
    <property type="nucleotide sequence ID" value="NZ_CP038017.1"/>
</dbReference>
<name>A0A6M3HVQ9_9GAMM</name>
<proteinExistence type="predicted"/>
<evidence type="ECO:0000313" key="1">
    <source>
        <dbReference type="EMBL" id="QIV94141.1"/>
    </source>
</evidence>
<evidence type="ECO:0000313" key="2">
    <source>
        <dbReference type="Proteomes" id="UP000503320"/>
    </source>
</evidence>
<accession>A0A6M3HVQ9</accession>